<comment type="caution">
    <text evidence="2">The sequence shown here is derived from an EMBL/GenBank/DDBJ whole genome shotgun (WGS) entry which is preliminary data.</text>
</comment>
<evidence type="ECO:0000259" key="1">
    <source>
        <dbReference type="Pfam" id="PF10551"/>
    </source>
</evidence>
<evidence type="ECO:0000313" key="3">
    <source>
        <dbReference type="Proteomes" id="UP000663879"/>
    </source>
</evidence>
<dbReference type="OrthoDB" id="90756at2759"/>
<dbReference type="InterPro" id="IPR018289">
    <property type="entry name" value="MULE_transposase_dom"/>
</dbReference>
<keyword evidence="3" id="KW-1185">Reference proteome</keyword>
<dbReference type="EMBL" id="CAJNOC010001698">
    <property type="protein sequence ID" value="CAF0884641.1"/>
    <property type="molecule type" value="Genomic_DNA"/>
</dbReference>
<gene>
    <name evidence="2" type="ORF">OXX778_LOCUS10597</name>
</gene>
<dbReference type="Gene3D" id="2.20.25.240">
    <property type="match status" value="1"/>
</dbReference>
<dbReference type="AlphaFoldDB" id="A0A813YI00"/>
<feature type="domain" description="MULE transposase" evidence="1">
    <location>
        <begin position="203"/>
        <end position="299"/>
    </location>
</feature>
<dbReference type="PANTHER" id="PTHR47160:SF10">
    <property type="entry name" value="MULE TRANSPOSASE DOMAIN-CONTAINING PROTEIN"/>
    <property type="match status" value="1"/>
</dbReference>
<dbReference type="Proteomes" id="UP000663879">
    <property type="component" value="Unassembled WGS sequence"/>
</dbReference>
<protein>
    <recommendedName>
        <fullName evidence="1">MULE transposase domain-containing protein</fullName>
    </recommendedName>
</protein>
<feature type="non-terminal residue" evidence="2">
    <location>
        <position position="476"/>
    </location>
</feature>
<dbReference type="PANTHER" id="PTHR47160">
    <property type="entry name" value="PUTATIVE-RELATED"/>
    <property type="match status" value="1"/>
</dbReference>
<reference evidence="2" key="1">
    <citation type="submission" date="2021-02" db="EMBL/GenBank/DDBJ databases">
        <authorList>
            <person name="Nowell W R."/>
        </authorList>
    </citation>
    <scope>NUCLEOTIDE SEQUENCE</scope>
    <source>
        <strain evidence="2">Ploen Becks lab</strain>
    </source>
</reference>
<sequence length="476" mass="55480">MEYVPNNWFNSKHINLENLNHDAHDLLHNGFLFKRQRINKNTINWLCKTGGCSGSVTVNKHDEKITRNIEHEFVIFHKHLSEVELAALNFKKNCKVRSELEPSLSTGKIFHEEQSKIAQETNATYQELAQVLPSYSNIKSTLQKRKKKTLPPLPRALKDLNLDGEFIKTVKDEKFLIYKSRDNKILVFSSPNQLKALAEADHWYADGTFRSSTNFHYQLYIIHAYVNHHMLACCFALMNRRRKKHYIKVLNALKKESKNLNLILNPSYVMTDFELAAINAFKDVFRGINSKGCLFHFCKALTKKISSNEVGLKSELEKNEELIKWFKGVCALALVPLNHSDFIFEKLLKDQPNLSKIERFMDYFVKTYYEGNFPHEMWNHYETEGYPRTNNNLEGYNNKLNRHLSVAHPDIFKAVNKFKEEEVDVSIKLCRALNKEKPPARKKLNILSDALLVNYKKMLENQEISIDTFISSNFVT</sequence>
<proteinExistence type="predicted"/>
<name>A0A813YI00_9BILA</name>
<evidence type="ECO:0000313" key="2">
    <source>
        <dbReference type="EMBL" id="CAF0884641.1"/>
    </source>
</evidence>
<accession>A0A813YI00</accession>
<dbReference type="Pfam" id="PF10551">
    <property type="entry name" value="MULE"/>
    <property type="match status" value="1"/>
</dbReference>
<organism evidence="2 3">
    <name type="scientific">Brachionus calyciflorus</name>
    <dbReference type="NCBI Taxonomy" id="104777"/>
    <lineage>
        <taxon>Eukaryota</taxon>
        <taxon>Metazoa</taxon>
        <taxon>Spiralia</taxon>
        <taxon>Gnathifera</taxon>
        <taxon>Rotifera</taxon>
        <taxon>Eurotatoria</taxon>
        <taxon>Monogononta</taxon>
        <taxon>Pseudotrocha</taxon>
        <taxon>Ploima</taxon>
        <taxon>Brachionidae</taxon>
        <taxon>Brachionus</taxon>
    </lineage>
</organism>